<keyword evidence="6" id="KW-1185">Reference proteome</keyword>
<evidence type="ECO:0000256" key="1">
    <source>
        <dbReference type="ARBA" id="ARBA00010928"/>
    </source>
</evidence>
<evidence type="ECO:0000313" key="5">
    <source>
        <dbReference type="EMBL" id="GAA3014274.1"/>
    </source>
</evidence>
<feature type="domain" description="GFO/IDH/MocA-like oxidoreductase" evidence="4">
    <location>
        <begin position="134"/>
        <end position="249"/>
    </location>
</feature>
<dbReference type="Pfam" id="PF22725">
    <property type="entry name" value="GFO_IDH_MocA_C3"/>
    <property type="match status" value="1"/>
</dbReference>
<dbReference type="SUPFAM" id="SSF55347">
    <property type="entry name" value="Glyceraldehyde-3-phosphate dehydrogenase-like, C-terminal domain"/>
    <property type="match status" value="1"/>
</dbReference>
<dbReference type="RefSeq" id="WP_344897930.1">
    <property type="nucleotide sequence ID" value="NZ_BAAAWD010000011.1"/>
</dbReference>
<gene>
    <name evidence="5" type="ORF">GCM10017559_41970</name>
</gene>
<organism evidence="5 6">
    <name type="scientific">Streptosporangium longisporum</name>
    <dbReference type="NCBI Taxonomy" id="46187"/>
    <lineage>
        <taxon>Bacteria</taxon>
        <taxon>Bacillati</taxon>
        <taxon>Actinomycetota</taxon>
        <taxon>Actinomycetes</taxon>
        <taxon>Streptosporangiales</taxon>
        <taxon>Streptosporangiaceae</taxon>
        <taxon>Streptosporangium</taxon>
    </lineage>
</organism>
<dbReference type="Gene3D" id="3.40.50.720">
    <property type="entry name" value="NAD(P)-binding Rossmann-like Domain"/>
    <property type="match status" value="1"/>
</dbReference>
<protein>
    <submittedName>
        <fullName evidence="5">Gfo/Idh/MocA family oxidoreductase</fullName>
    </submittedName>
</protein>
<dbReference type="PANTHER" id="PTHR22604">
    <property type="entry name" value="OXIDOREDUCTASES"/>
    <property type="match status" value="1"/>
</dbReference>
<dbReference type="InterPro" id="IPR050984">
    <property type="entry name" value="Gfo/Idh/MocA_domain"/>
</dbReference>
<sequence>MTVAPVRMGVLSCADIAWRRMLPAMTASPAVLPVAVASRETAKAETFAGRFGCDAVTGYAALLERPDVEAVYIPLPTGLRAEWVGRALRAGKHVLAEKPLATSREEAEGLLSLAERSGLLLVENLVFPHHSQHEEVRRLLGEGAIGELRSFAGDFGIPPRDPGDFRYRPQLGGGALFEVGVYPIRAAQLFLGGDLEVCGAFLRYDAATGVDVDGGALLCSPRGVSAQIRFGFEHSYRSSYSLWGSLGSIFLDRAYTSPDSMRPVVRLERQDHVEERTLPADRQFVNILESFARSVRQGESQAVHTVQALAQAGLVDEIRRTARRITI</sequence>
<feature type="domain" description="Gfo/Idh/MocA-like oxidoreductase N-terminal" evidence="3">
    <location>
        <begin position="20"/>
        <end position="122"/>
    </location>
</feature>
<dbReference type="Pfam" id="PF01408">
    <property type="entry name" value="GFO_IDH_MocA"/>
    <property type="match status" value="1"/>
</dbReference>
<dbReference type="SUPFAM" id="SSF51735">
    <property type="entry name" value="NAD(P)-binding Rossmann-fold domains"/>
    <property type="match status" value="1"/>
</dbReference>
<reference evidence="6" key="1">
    <citation type="journal article" date="2019" name="Int. J. Syst. Evol. Microbiol.">
        <title>The Global Catalogue of Microorganisms (GCM) 10K type strain sequencing project: providing services to taxonomists for standard genome sequencing and annotation.</title>
        <authorList>
            <consortium name="The Broad Institute Genomics Platform"/>
            <consortium name="The Broad Institute Genome Sequencing Center for Infectious Disease"/>
            <person name="Wu L."/>
            <person name="Ma J."/>
        </authorList>
    </citation>
    <scope>NUCLEOTIDE SEQUENCE [LARGE SCALE GENOMIC DNA]</scope>
    <source>
        <strain evidence="6">JCM 3106</strain>
    </source>
</reference>
<proteinExistence type="inferred from homology"/>
<dbReference type="InterPro" id="IPR000683">
    <property type="entry name" value="Gfo/Idh/MocA-like_OxRdtase_N"/>
</dbReference>
<evidence type="ECO:0000313" key="6">
    <source>
        <dbReference type="Proteomes" id="UP001499930"/>
    </source>
</evidence>
<dbReference type="InterPro" id="IPR055170">
    <property type="entry name" value="GFO_IDH_MocA-like_dom"/>
</dbReference>
<evidence type="ECO:0000259" key="3">
    <source>
        <dbReference type="Pfam" id="PF01408"/>
    </source>
</evidence>
<dbReference type="EMBL" id="BAAAWD010000011">
    <property type="protein sequence ID" value="GAA3014274.1"/>
    <property type="molecule type" value="Genomic_DNA"/>
</dbReference>
<evidence type="ECO:0000256" key="2">
    <source>
        <dbReference type="ARBA" id="ARBA00023002"/>
    </source>
</evidence>
<comment type="similarity">
    <text evidence="1">Belongs to the Gfo/Idh/MocA family.</text>
</comment>
<name>A0ABN3Y1N9_9ACTN</name>
<dbReference type="Gene3D" id="3.30.360.10">
    <property type="entry name" value="Dihydrodipicolinate Reductase, domain 2"/>
    <property type="match status" value="1"/>
</dbReference>
<dbReference type="PANTHER" id="PTHR22604:SF105">
    <property type="entry name" value="TRANS-1,2-DIHYDROBENZENE-1,2-DIOL DEHYDROGENASE"/>
    <property type="match status" value="1"/>
</dbReference>
<dbReference type="Proteomes" id="UP001499930">
    <property type="component" value="Unassembled WGS sequence"/>
</dbReference>
<comment type="caution">
    <text evidence="5">The sequence shown here is derived from an EMBL/GenBank/DDBJ whole genome shotgun (WGS) entry which is preliminary data.</text>
</comment>
<evidence type="ECO:0000259" key="4">
    <source>
        <dbReference type="Pfam" id="PF22725"/>
    </source>
</evidence>
<accession>A0ABN3Y1N9</accession>
<dbReference type="InterPro" id="IPR036291">
    <property type="entry name" value="NAD(P)-bd_dom_sf"/>
</dbReference>
<keyword evidence="2" id="KW-0560">Oxidoreductase</keyword>